<name>A0A1L8WR16_9ENTE</name>
<comment type="caution">
    <text evidence="1">The sequence shown here is derived from an EMBL/GenBank/DDBJ whole genome shotgun (WGS) entry which is preliminary data.</text>
</comment>
<accession>A0A1L8WR16</accession>
<dbReference type="EMBL" id="JXLB01000003">
    <property type="protein sequence ID" value="OJG83480.1"/>
    <property type="molecule type" value="Genomic_DNA"/>
</dbReference>
<dbReference type="AlphaFoldDB" id="A0A1L8WR16"/>
<keyword evidence="2" id="KW-1185">Reference proteome</keyword>
<gene>
    <name evidence="1" type="ORF">RV14_GL001358</name>
</gene>
<organism evidence="1 2">
    <name type="scientific">Enterococcus ratti</name>
    <dbReference type="NCBI Taxonomy" id="150033"/>
    <lineage>
        <taxon>Bacteria</taxon>
        <taxon>Bacillati</taxon>
        <taxon>Bacillota</taxon>
        <taxon>Bacilli</taxon>
        <taxon>Lactobacillales</taxon>
        <taxon>Enterococcaceae</taxon>
        <taxon>Enterococcus</taxon>
    </lineage>
</organism>
<dbReference type="Proteomes" id="UP000182152">
    <property type="component" value="Unassembled WGS sequence"/>
</dbReference>
<evidence type="ECO:0000313" key="2">
    <source>
        <dbReference type="Proteomes" id="UP000182152"/>
    </source>
</evidence>
<evidence type="ECO:0000313" key="1">
    <source>
        <dbReference type="EMBL" id="OJG83480.1"/>
    </source>
</evidence>
<protein>
    <submittedName>
        <fullName evidence="1">Uncharacterized protein</fullName>
    </submittedName>
</protein>
<proteinExistence type="predicted"/>
<reference evidence="1 2" key="1">
    <citation type="submission" date="2014-12" db="EMBL/GenBank/DDBJ databases">
        <title>Draft genome sequences of 29 type strains of Enterococci.</title>
        <authorList>
            <person name="Zhong Z."/>
            <person name="Sun Z."/>
            <person name="Liu W."/>
            <person name="Zhang W."/>
            <person name="Zhang H."/>
        </authorList>
    </citation>
    <scope>NUCLEOTIDE SEQUENCE [LARGE SCALE GENOMIC DNA]</scope>
    <source>
        <strain evidence="1 2">DSM 15687</strain>
    </source>
</reference>
<sequence length="42" mass="5091">MNKKSCQLVLCIFFNNTEMKKGCYLFLKIQYKITINKTERWA</sequence>
<dbReference type="STRING" id="150033.RV14_GL001358"/>